<keyword evidence="2" id="KW-0812">Transmembrane</keyword>
<dbReference type="EMBL" id="JAFMPY010000021">
    <property type="protein sequence ID" value="MBO0905411.1"/>
    <property type="molecule type" value="Genomic_DNA"/>
</dbReference>
<dbReference type="PANTHER" id="PTHR45138">
    <property type="entry name" value="REGULATORY COMPONENTS OF SENSORY TRANSDUCTION SYSTEM"/>
    <property type="match status" value="1"/>
</dbReference>
<dbReference type="SMART" id="SM00267">
    <property type="entry name" value="GGDEF"/>
    <property type="match status" value="1"/>
</dbReference>
<dbReference type="InterPro" id="IPR043128">
    <property type="entry name" value="Rev_trsase/Diguanyl_cyclase"/>
</dbReference>
<comment type="caution">
    <text evidence="4">The sequence shown here is derived from an EMBL/GenBank/DDBJ whole genome shotgun (WGS) entry which is preliminary data.</text>
</comment>
<evidence type="ECO:0000256" key="2">
    <source>
        <dbReference type="SAM" id="Phobius"/>
    </source>
</evidence>
<evidence type="ECO:0000313" key="4">
    <source>
        <dbReference type="EMBL" id="MBO0905411.1"/>
    </source>
</evidence>
<dbReference type="Gene3D" id="3.30.70.270">
    <property type="match status" value="1"/>
</dbReference>
<dbReference type="PANTHER" id="PTHR45138:SF24">
    <property type="entry name" value="DIGUANYLATE CYCLASE DGCC-RELATED"/>
    <property type="match status" value="1"/>
</dbReference>
<sequence>MMDETLRHRFAWMTYLSLGCVGAAGFSALFVVLPLLRYHSREQGKLQSLTGLLKERSKKLEAEALTDPLTGTHNRRFFDEALRQYVQEFQRIERPLGIVIIDLDHFKAINDTHGHDTGDKVLKAVALCLFEFTRFHDVVARIGGEEFAVIAPNLNPDDLRRFAERLRGEISRVTLDADGRRVAVTASIGLAVVRPDDDPASLTKRADINLYLAKQAGRNRVAC</sequence>
<keyword evidence="5" id="KW-1185">Reference proteome</keyword>
<dbReference type="Pfam" id="PF00990">
    <property type="entry name" value="GGDEF"/>
    <property type="match status" value="1"/>
</dbReference>
<feature type="transmembrane region" description="Helical" evidence="2">
    <location>
        <begin position="12"/>
        <end position="36"/>
    </location>
</feature>
<dbReference type="NCBIfam" id="TIGR00254">
    <property type="entry name" value="GGDEF"/>
    <property type="match status" value="1"/>
</dbReference>
<evidence type="ECO:0000256" key="1">
    <source>
        <dbReference type="ARBA" id="ARBA00012528"/>
    </source>
</evidence>
<dbReference type="CDD" id="cd01949">
    <property type="entry name" value="GGDEF"/>
    <property type="match status" value="1"/>
</dbReference>
<keyword evidence="2" id="KW-1133">Transmembrane helix</keyword>
<dbReference type="SUPFAM" id="SSF55073">
    <property type="entry name" value="Nucleotide cyclase"/>
    <property type="match status" value="1"/>
</dbReference>
<feature type="domain" description="GGDEF" evidence="3">
    <location>
        <begin position="94"/>
        <end position="223"/>
    </location>
</feature>
<proteinExistence type="predicted"/>
<gene>
    <name evidence="4" type="ORF">J1C47_17340</name>
</gene>
<reference evidence="4 5" key="1">
    <citation type="submission" date="2021-03" db="EMBL/GenBank/DDBJ databases">
        <title>Whole genome sequence of Jiella sp. MQZ13P-4.</title>
        <authorList>
            <person name="Tuo L."/>
        </authorList>
    </citation>
    <scope>NUCLEOTIDE SEQUENCE [LARGE SCALE GENOMIC DNA]</scope>
    <source>
        <strain evidence="4 5">MQZ13P-4</strain>
    </source>
</reference>
<dbReference type="InterPro" id="IPR000160">
    <property type="entry name" value="GGDEF_dom"/>
</dbReference>
<dbReference type="PROSITE" id="PS50887">
    <property type="entry name" value="GGDEF"/>
    <property type="match status" value="1"/>
</dbReference>
<accession>A0ABS3JA32</accession>
<name>A0ABS3JA32_9HYPH</name>
<dbReference type="InterPro" id="IPR050469">
    <property type="entry name" value="Diguanylate_Cyclase"/>
</dbReference>
<organism evidence="4 5">
    <name type="scientific">Jiella sonneratiae</name>
    <dbReference type="NCBI Taxonomy" id="2816856"/>
    <lineage>
        <taxon>Bacteria</taxon>
        <taxon>Pseudomonadati</taxon>
        <taxon>Pseudomonadota</taxon>
        <taxon>Alphaproteobacteria</taxon>
        <taxon>Hyphomicrobiales</taxon>
        <taxon>Aurantimonadaceae</taxon>
        <taxon>Jiella</taxon>
    </lineage>
</organism>
<evidence type="ECO:0000259" key="3">
    <source>
        <dbReference type="PROSITE" id="PS50887"/>
    </source>
</evidence>
<keyword evidence="2" id="KW-0472">Membrane</keyword>
<evidence type="ECO:0000313" key="5">
    <source>
        <dbReference type="Proteomes" id="UP000664288"/>
    </source>
</evidence>
<protein>
    <recommendedName>
        <fullName evidence="1">diguanylate cyclase</fullName>
        <ecNumber evidence="1">2.7.7.65</ecNumber>
    </recommendedName>
</protein>
<dbReference type="EC" id="2.7.7.65" evidence="1"/>
<dbReference type="Proteomes" id="UP000664288">
    <property type="component" value="Unassembled WGS sequence"/>
</dbReference>
<dbReference type="InterPro" id="IPR029787">
    <property type="entry name" value="Nucleotide_cyclase"/>
</dbReference>
<dbReference type="PROSITE" id="PS51257">
    <property type="entry name" value="PROKAR_LIPOPROTEIN"/>
    <property type="match status" value="1"/>
</dbReference>